<reference evidence="2" key="1">
    <citation type="submission" date="2021-04" db="EMBL/GenBank/DDBJ databases">
        <title>Luteolibacter sp. 32A isolated from the skin of an Anderson's salamander (Ambystoma andersonii).</title>
        <authorList>
            <person name="Spergser J."/>
            <person name="Busse H.-J."/>
        </authorList>
    </citation>
    <scope>NUCLEOTIDE SEQUENCE</scope>
    <source>
        <strain evidence="2">32A</strain>
    </source>
</reference>
<name>A0A975PH48_9BACT</name>
<dbReference type="AlphaFoldDB" id="A0A975PH48"/>
<dbReference type="Proteomes" id="UP000676169">
    <property type="component" value="Chromosome"/>
</dbReference>
<evidence type="ECO:0000313" key="3">
    <source>
        <dbReference type="Proteomes" id="UP000676169"/>
    </source>
</evidence>
<feature type="compositionally biased region" description="Basic and acidic residues" evidence="1">
    <location>
        <begin position="48"/>
        <end position="58"/>
    </location>
</feature>
<sequence>MVRRSWPPAGAVNPLSLDGQKHLGGADADANVVENGPTSLGMAKLRRNGGEPIDRQDIPESWPTSKSYASGGPAITSAFHGPGATFTLHGPAMGTNHYDTGVPGPITGGTVQQGS</sequence>
<feature type="region of interest" description="Disordered" evidence="1">
    <location>
        <begin position="96"/>
        <end position="115"/>
    </location>
</feature>
<protein>
    <submittedName>
        <fullName evidence="2">Uncharacterized protein</fullName>
    </submittedName>
</protein>
<accession>A0A975PH48</accession>
<keyword evidence="3" id="KW-1185">Reference proteome</keyword>
<evidence type="ECO:0000256" key="1">
    <source>
        <dbReference type="SAM" id="MobiDB-lite"/>
    </source>
</evidence>
<proteinExistence type="predicted"/>
<feature type="region of interest" description="Disordered" evidence="1">
    <location>
        <begin position="1"/>
        <end position="75"/>
    </location>
</feature>
<dbReference type="EMBL" id="CP073100">
    <property type="protein sequence ID" value="QUE53245.1"/>
    <property type="molecule type" value="Genomic_DNA"/>
</dbReference>
<organism evidence="2 3">
    <name type="scientific">Luteolibacter ambystomatis</name>
    <dbReference type="NCBI Taxonomy" id="2824561"/>
    <lineage>
        <taxon>Bacteria</taxon>
        <taxon>Pseudomonadati</taxon>
        <taxon>Verrucomicrobiota</taxon>
        <taxon>Verrucomicrobiia</taxon>
        <taxon>Verrucomicrobiales</taxon>
        <taxon>Verrucomicrobiaceae</taxon>
        <taxon>Luteolibacter</taxon>
    </lineage>
</organism>
<dbReference type="RefSeq" id="WP_211634587.1">
    <property type="nucleotide sequence ID" value="NZ_CP073100.1"/>
</dbReference>
<feature type="compositionally biased region" description="Low complexity" evidence="1">
    <location>
        <begin position="100"/>
        <end position="115"/>
    </location>
</feature>
<dbReference type="KEGG" id="lamb:KBB96_10180"/>
<gene>
    <name evidence="2" type="ORF">KBB96_10180</name>
</gene>
<evidence type="ECO:0000313" key="2">
    <source>
        <dbReference type="EMBL" id="QUE53245.1"/>
    </source>
</evidence>